<sequence length="1741" mass="193833">MTHTIAKPASIPHPVDTLIAKSLPAWLRNASDARMKDYLQASRVSLKSAYAAHRKTRAFKSPEAFCRPLLQAALDRTFPHLKLDADRHELIRMTQGAGGLIVPRHQTLLQAAMQNFEPDEARRGGIEAHSLILPVGKLGTHITEQGGIGYIHNKADEVAVTPEQFASLVRNLDLGAQYQAHFKAVFRPMSSTLPSLDSEQRKVTTAIMQSLRDKLGAHAIAARLQGHIDESAYLLLNQITRPTEADEQLRWAGEPVRICQLRLLHTRLFAGHSLQGAVLIEAQSGIGPCLVYIPSEPQHPLMQYTSAQAFADALREKLRHPDYVSFIKGLMVYRSHEAFGERLSNTLAPTPIPWPGQFTKPPVADPNADIGVHREPYQGSLSRLMYNQYLVLIAENARTFVVPVEDEDELAWEQRLAWWKEAGMFSLNVLGFVPVLGEMVAAYGLIEMVKDVCIGVDDWQHGQRQEALEHFSGVVQNVAMIAAGAAGGLAFARSPFMEAMDIVDTGGRDRLVHPELPGYAADIDIPQDMQPDSTGQYVVGGQAYVDIDGQYYRHFYDQANQQWVIASPHARESYRPVVERDGHGNWRHAHQQPLAWQGIELLKRSGAPALRLNDVELAQVLDACGVPEAQMRQAHFDRQPLPPAVLDSLQRVRAQGDVDRLVSALKTRQPLGEGAEFCLPLAVEVPGWPSGRGVRVIDAEGKALLYGEGNGAAVQITHAEWRNGDLAKLLLAQLTADERTSMFSASVDNSVEGQTIDFSQSLAMCVERNRTTIAKAICDRHAPELTEAGAQLQRIFPNLSHAQANLIAEQASEAERLRMTQRGKVPTRMAEQALMALREQRLTKACEGLSRLGLHSPDRDTLALKLLEQLPGWTGEVRIELRAGGINGELLAQSGGAQAPDVKYIVRRHGVYQAYDALEQELSAQQDLFSAICAALPDREIKALKLARSDANALAQRIAKAAAVNRTHTGQLLGQRQVQPWFRAPYSDPQGVGYPLSGRQTPGWRQQSRLRRLYPSMNNNDLADLAGSLPRPNESLELAIRRLEQEFRTLQLGLEQWEREGTGFAVRRHATARIVRAWRRESTTLDLRDLIPGELPVITADFSHTTELYLEHLRPDTDVSFFLGRFPNLRTLALRSNHLREIPAEIASMKSLQHLNLNDNNFRVTDDLLQPLRREDGSSPLISLQLHLAFGEPALPLTVFELTGRMLEPLSHLHRLKLLDISSGTFRIADDALNVIGSLSQLETLRLGDCFLSLEGERASAFSGLTRLHTLDLSGSVNGLGSVDITHLRNLVNLSLHECGLTEWPQGLSELMQIRPLRLRVVALGHNLMTQLPELRELEFVRARSTYLRGQVYIDFGGNPLNAESQNMLRRAGLPFRAPEGARGPDRTSTDWLIGCPEDLRSRIDADRNSDNASAFYRIMDQTSFTGGYQQDPQGFRARMWDVMRAVVPDMAHPTGDGLGVVDLRQQLFERATLINQTCEDGISIALDDFETRVAAWQAASSAVEGGASMFAPLLRLARQLHKAALVDEYAVSITQTRMNRRRALLAGESTQAPPLLAFDSVPPEFLDNPPPDEVEIRLMLRDRLQATLDLRPQPVRLYAEYLTTRTIRHVGAAVREQATDEALINWLVDQPFWEVYLRKVYESKFDTLDQFWAEVMSHFEDATDGSPLPEEVTPVLAAVLARLSQIAPSTNWRSAQGRPLRVTVDEQQLLQLYNAITQARTQAHAELIKTLSQEVVRAQA</sequence>
<dbReference type="EMBL" id="CP134081">
    <property type="protein sequence ID" value="WNC11814.1"/>
    <property type="molecule type" value="Genomic_DNA"/>
</dbReference>
<protein>
    <recommendedName>
        <fullName evidence="2">RING-type E3 ubiquitin transferase</fullName>
        <ecNumber evidence="2">2.3.2.27</ecNumber>
    </recommendedName>
</protein>
<dbReference type="Gene3D" id="3.80.10.10">
    <property type="entry name" value="Ribonuclease Inhibitor"/>
    <property type="match status" value="2"/>
</dbReference>
<keyword evidence="4" id="KW-0677">Repeat</keyword>
<comment type="PTM">
    <text evidence="6">Ubiquitinated in the presence of host E1 ubiquitin-activating enzyme, E2 ubiquitin-conjugating enzyme and ubiquitin.</text>
</comment>
<dbReference type="SMART" id="SM00369">
    <property type="entry name" value="LRR_TYP"/>
    <property type="match status" value="3"/>
</dbReference>
<dbReference type="PANTHER" id="PTHR48057">
    <property type="entry name" value="LEUCINE-RICH REPEAT SERINE/THREONINE-PROTEIN KINASE 1"/>
    <property type="match status" value="1"/>
</dbReference>
<evidence type="ECO:0000256" key="5">
    <source>
        <dbReference type="ARBA" id="ARBA00023026"/>
    </source>
</evidence>
<keyword evidence="6" id="KW-0833">Ubl conjugation pathway</keyword>
<dbReference type="Pfam" id="PF14496">
    <property type="entry name" value="NEL"/>
    <property type="match status" value="1"/>
</dbReference>
<dbReference type="Pfam" id="PF20178">
    <property type="entry name" value="ToxA_N"/>
    <property type="match status" value="1"/>
</dbReference>
<dbReference type="InterPro" id="IPR052595">
    <property type="entry name" value="LRRC69/RLP"/>
</dbReference>
<comment type="similarity">
    <text evidence="6">Belongs to the LRR-containing bacterial E3 ligase family.</text>
</comment>
<dbReference type="InterPro" id="IPR001611">
    <property type="entry name" value="Leu-rich_rpt"/>
</dbReference>
<dbReference type="SUPFAM" id="SSF52058">
    <property type="entry name" value="L domain-like"/>
    <property type="match status" value="1"/>
</dbReference>
<keyword evidence="6" id="KW-1035">Host cytoplasm</keyword>
<keyword evidence="6" id="KW-0808">Transferase</keyword>
<evidence type="ECO:0000256" key="1">
    <source>
        <dbReference type="ARBA" id="ARBA00000900"/>
    </source>
</evidence>
<dbReference type="InterPro" id="IPR046673">
    <property type="entry name" value="ToxA_N"/>
</dbReference>
<dbReference type="InterPro" id="IPR003591">
    <property type="entry name" value="Leu-rich_rpt_typical-subtyp"/>
</dbReference>
<feature type="active site" description="Glycyl thioester intermediate" evidence="6">
    <location>
        <position position="1479"/>
    </location>
</feature>
<evidence type="ECO:0000256" key="6">
    <source>
        <dbReference type="PROSITE-ProRule" id="PRU01398"/>
    </source>
</evidence>
<evidence type="ECO:0000313" key="9">
    <source>
        <dbReference type="EMBL" id="WNC11814.1"/>
    </source>
</evidence>
<evidence type="ECO:0000256" key="2">
    <source>
        <dbReference type="ARBA" id="ARBA00012483"/>
    </source>
</evidence>
<reference evidence="9" key="1">
    <citation type="submission" date="2023-09" db="EMBL/GenBank/DDBJ databases">
        <title>First report of Pseudomonas coleopterorum DJ13 causing leaf spot on Rhododendron pulchrum Sweet in China.</title>
        <authorList>
            <person name="Zhang Y."/>
        </authorList>
    </citation>
    <scope>NUCLEOTIDE SEQUENCE</scope>
    <source>
        <strain evidence="9">DJ13</strain>
    </source>
</reference>
<dbReference type="GO" id="GO:0016567">
    <property type="term" value="P:protein ubiquitination"/>
    <property type="evidence" value="ECO:0007669"/>
    <property type="project" value="InterPro"/>
</dbReference>
<dbReference type="GO" id="GO:0061630">
    <property type="term" value="F:ubiquitin protein ligase activity"/>
    <property type="evidence" value="ECO:0007669"/>
    <property type="project" value="UniProtKB-EC"/>
</dbReference>
<gene>
    <name evidence="9" type="ORF">RI108_10535</name>
</gene>
<proteinExistence type="inferred from homology"/>
<evidence type="ECO:0000256" key="7">
    <source>
        <dbReference type="SAM" id="Coils"/>
    </source>
</evidence>
<dbReference type="Proteomes" id="UP001258207">
    <property type="component" value="Chromosome"/>
</dbReference>
<evidence type="ECO:0000256" key="3">
    <source>
        <dbReference type="ARBA" id="ARBA00022614"/>
    </source>
</evidence>
<organism evidence="9 10">
    <name type="scientific">Pseudomonas coleopterorum</name>
    <dbReference type="NCBI Taxonomy" id="1605838"/>
    <lineage>
        <taxon>Bacteria</taxon>
        <taxon>Pseudomonadati</taxon>
        <taxon>Pseudomonadota</taxon>
        <taxon>Gammaproteobacteria</taxon>
        <taxon>Pseudomonadales</taxon>
        <taxon>Pseudomonadaceae</taxon>
        <taxon>Pseudomonas</taxon>
    </lineage>
</organism>
<keyword evidence="3" id="KW-0433">Leucine-rich repeat</keyword>
<dbReference type="Gene3D" id="1.20.58.360">
    <property type="entry name" value="Shigella T3SS effector IpaH defines"/>
    <property type="match status" value="1"/>
</dbReference>
<comment type="catalytic activity">
    <reaction evidence="1">
        <text>S-ubiquitinyl-[E2 ubiquitin-conjugating enzyme]-L-cysteine + [acceptor protein]-L-lysine = [E2 ubiquitin-conjugating enzyme]-L-cysteine + N(6)-ubiquitinyl-[acceptor protein]-L-lysine.</text>
        <dbReference type="EC" id="2.3.2.27"/>
    </reaction>
</comment>
<keyword evidence="7" id="KW-0175">Coiled coil</keyword>
<dbReference type="PROSITE" id="PS51450">
    <property type="entry name" value="LRR"/>
    <property type="match status" value="1"/>
</dbReference>
<keyword evidence="6" id="KW-0832">Ubl conjugation</keyword>
<dbReference type="PROSITE" id="PS52053">
    <property type="entry name" value="NEL"/>
    <property type="match status" value="1"/>
</dbReference>
<accession>A0AAJ6M3B7</accession>
<evidence type="ECO:0000313" key="10">
    <source>
        <dbReference type="Proteomes" id="UP001258207"/>
    </source>
</evidence>
<dbReference type="GO" id="GO:0005576">
    <property type="term" value="C:extracellular region"/>
    <property type="evidence" value="ECO:0007669"/>
    <property type="project" value="UniProtKB-UniRule"/>
</dbReference>
<evidence type="ECO:0000256" key="4">
    <source>
        <dbReference type="ARBA" id="ARBA00022737"/>
    </source>
</evidence>
<feature type="coiled-coil region" evidence="7">
    <location>
        <begin position="1033"/>
        <end position="1060"/>
    </location>
</feature>
<name>A0AAJ6M3B7_9PSED</name>
<dbReference type="EC" id="2.3.2.27" evidence="2"/>
<keyword evidence="6" id="KW-0964">Secreted</keyword>
<feature type="domain" description="NEL" evidence="8">
    <location>
        <begin position="1384"/>
        <end position="1741"/>
    </location>
</feature>
<keyword evidence="5" id="KW-0843">Virulence</keyword>
<dbReference type="InterPro" id="IPR029487">
    <property type="entry name" value="NEL_dom"/>
</dbReference>
<dbReference type="InterPro" id="IPR032675">
    <property type="entry name" value="LRR_dom_sf"/>
</dbReference>
<evidence type="ECO:0000259" key="8">
    <source>
        <dbReference type="PROSITE" id="PS52053"/>
    </source>
</evidence>
<dbReference type="RefSeq" id="WP_310793039.1">
    <property type="nucleotide sequence ID" value="NZ_CP134081.1"/>
</dbReference>